<dbReference type="InterPro" id="IPR036915">
    <property type="entry name" value="Cyclin-like_sf"/>
</dbReference>
<evidence type="ECO:0000313" key="6">
    <source>
        <dbReference type="EMBL" id="KAB7501590.1"/>
    </source>
</evidence>
<evidence type="ECO:0000256" key="3">
    <source>
        <dbReference type="SAM" id="MobiDB-lite"/>
    </source>
</evidence>
<dbReference type="InterPro" id="IPR013763">
    <property type="entry name" value="Cyclin-like_dom"/>
</dbReference>
<dbReference type="InterPro" id="IPR004367">
    <property type="entry name" value="Cyclin_C-dom"/>
</dbReference>
<dbReference type="SMART" id="SM00385">
    <property type="entry name" value="CYCLIN"/>
    <property type="match status" value="2"/>
</dbReference>
<evidence type="ECO:0000259" key="4">
    <source>
        <dbReference type="SMART" id="SM00385"/>
    </source>
</evidence>
<dbReference type="PANTHER" id="PTHR10026">
    <property type="entry name" value="CYCLIN"/>
    <property type="match status" value="1"/>
</dbReference>
<dbReference type="Proteomes" id="UP000326759">
    <property type="component" value="Unassembled WGS sequence"/>
</dbReference>
<dbReference type="OrthoDB" id="10264655at2759"/>
<sequence>MEATNLLPVAAKKFGNIIMTLDNVLIPVEKLNNSPSQQDGLDPETELDLRILGCELIQTSGILLKLPQVAMATGQVLFQRFYYSKSFVRCPVEITAMACITLAWKMEVGQMEIRHVINVFNHMKQFRNGEVFDPVILDRNYVALKNQVIRAETRLLKELGFCCHVKLPHKISIMYLRFLLADDNKKLVQNFMNDSARTDVCVRYSPETIACSCIWLAGRQLKIPLPENPPWYHVFGVNLSDIEKIAASIMKLYTRKKTKLKVLETKVEEVRLKLQEARLRKKAVSAVSNGSSRSKSRSPSRRARKKAKRSHKRSISRSRSRSHSRERYYKKKYSRSPSLAVTPRPRYIRNREGRSVSRSRLRSRSPHPTYDKKYEKKYSNQNYRYDKLERYDKHYKYVKDYKDKYSKDYRRYDHKDKSVKDLRRYDHKDKYVKDYGRYDHKDKYSSKYLE</sequence>
<feature type="region of interest" description="Disordered" evidence="3">
    <location>
        <begin position="281"/>
        <end position="372"/>
    </location>
</feature>
<dbReference type="SUPFAM" id="SSF47954">
    <property type="entry name" value="Cyclin-like"/>
    <property type="match status" value="2"/>
</dbReference>
<dbReference type="Pfam" id="PF02984">
    <property type="entry name" value="Cyclin_C"/>
    <property type="match status" value="1"/>
</dbReference>
<organism evidence="6 7">
    <name type="scientific">Armadillidium nasatum</name>
    <dbReference type="NCBI Taxonomy" id="96803"/>
    <lineage>
        <taxon>Eukaryota</taxon>
        <taxon>Metazoa</taxon>
        <taxon>Ecdysozoa</taxon>
        <taxon>Arthropoda</taxon>
        <taxon>Crustacea</taxon>
        <taxon>Multicrustacea</taxon>
        <taxon>Malacostraca</taxon>
        <taxon>Eumalacostraca</taxon>
        <taxon>Peracarida</taxon>
        <taxon>Isopoda</taxon>
        <taxon>Oniscidea</taxon>
        <taxon>Crinocheta</taxon>
        <taxon>Armadillidiidae</taxon>
        <taxon>Armadillidium</taxon>
    </lineage>
</organism>
<gene>
    <name evidence="6" type="primary">Ccnl1_2</name>
    <name evidence="6" type="ORF">Anas_13898</name>
</gene>
<comment type="caution">
    <text evidence="6">The sequence shown here is derived from an EMBL/GenBank/DDBJ whole genome shotgun (WGS) entry which is preliminary data.</text>
</comment>
<name>A0A5N5T998_9CRUS</name>
<dbReference type="SMART" id="SM01332">
    <property type="entry name" value="Cyclin_C"/>
    <property type="match status" value="1"/>
</dbReference>
<feature type="coiled-coil region" evidence="2">
    <location>
        <begin position="253"/>
        <end position="280"/>
    </location>
</feature>
<dbReference type="CDD" id="cd20533">
    <property type="entry name" value="CYCLIN_CCNL_rpt2"/>
    <property type="match status" value="1"/>
</dbReference>
<proteinExistence type="predicted"/>
<feature type="domain" description="Cyclin-like" evidence="4">
    <location>
        <begin position="169"/>
        <end position="251"/>
    </location>
</feature>
<protein>
    <submittedName>
        <fullName evidence="6">Cyclin-L1</fullName>
    </submittedName>
</protein>
<dbReference type="FunFam" id="1.10.472.10:FF:000031">
    <property type="entry name" value="cyclin-L1-1-like isoform X1"/>
    <property type="match status" value="1"/>
</dbReference>
<feature type="domain" description="Cyclin-like" evidence="4">
    <location>
        <begin position="55"/>
        <end position="157"/>
    </location>
</feature>
<evidence type="ECO:0000256" key="1">
    <source>
        <dbReference type="ARBA" id="ARBA00023127"/>
    </source>
</evidence>
<feature type="domain" description="Cyclin C-terminal" evidence="5">
    <location>
        <begin position="170"/>
        <end position="276"/>
    </location>
</feature>
<accession>A0A5N5T998</accession>
<evidence type="ECO:0000313" key="7">
    <source>
        <dbReference type="Proteomes" id="UP000326759"/>
    </source>
</evidence>
<evidence type="ECO:0000256" key="2">
    <source>
        <dbReference type="SAM" id="Coils"/>
    </source>
</evidence>
<dbReference type="AlphaFoldDB" id="A0A5N5T998"/>
<keyword evidence="1" id="KW-0195">Cyclin</keyword>
<feature type="non-terminal residue" evidence="6">
    <location>
        <position position="450"/>
    </location>
</feature>
<feature type="region of interest" description="Disordered" evidence="3">
    <location>
        <begin position="405"/>
        <end position="426"/>
    </location>
</feature>
<keyword evidence="2" id="KW-0175">Coiled coil</keyword>
<keyword evidence="7" id="KW-1185">Reference proteome</keyword>
<dbReference type="GO" id="GO:0006357">
    <property type="term" value="P:regulation of transcription by RNA polymerase II"/>
    <property type="evidence" value="ECO:0007669"/>
    <property type="project" value="InterPro"/>
</dbReference>
<dbReference type="PIRSF" id="PIRSF036580">
    <property type="entry name" value="Cyclin_L"/>
    <property type="match status" value="1"/>
</dbReference>
<dbReference type="GO" id="GO:0016538">
    <property type="term" value="F:cyclin-dependent protein serine/threonine kinase regulator activity"/>
    <property type="evidence" value="ECO:0007669"/>
    <property type="project" value="InterPro"/>
</dbReference>
<dbReference type="InterPro" id="IPR043198">
    <property type="entry name" value="Cyclin/Ssn8"/>
</dbReference>
<dbReference type="EMBL" id="SEYY01010159">
    <property type="protein sequence ID" value="KAB7501590.1"/>
    <property type="molecule type" value="Genomic_DNA"/>
</dbReference>
<dbReference type="Gene3D" id="1.10.472.10">
    <property type="entry name" value="Cyclin-like"/>
    <property type="match status" value="2"/>
</dbReference>
<feature type="compositionally biased region" description="Basic residues" evidence="3">
    <location>
        <begin position="294"/>
        <end position="334"/>
    </location>
</feature>
<evidence type="ECO:0000259" key="5">
    <source>
        <dbReference type="SMART" id="SM01332"/>
    </source>
</evidence>
<reference evidence="6 7" key="1">
    <citation type="journal article" date="2019" name="PLoS Biol.">
        <title>Sex chromosomes control vertical transmission of feminizing Wolbachia symbionts in an isopod.</title>
        <authorList>
            <person name="Becking T."/>
            <person name="Chebbi M.A."/>
            <person name="Giraud I."/>
            <person name="Moumen B."/>
            <person name="Laverre T."/>
            <person name="Caubet Y."/>
            <person name="Peccoud J."/>
            <person name="Gilbert C."/>
            <person name="Cordaux R."/>
        </authorList>
    </citation>
    <scope>NUCLEOTIDE SEQUENCE [LARGE SCALE GENOMIC DNA]</scope>
    <source>
        <strain evidence="6">ANa2</strain>
        <tissue evidence="6">Whole body excluding digestive tract and cuticle</tissue>
    </source>
</reference>